<reference evidence="13" key="2">
    <citation type="journal article" date="2017" name="Nat. Plants">
        <title>The Aegilops tauschii genome reveals multiple impacts of transposons.</title>
        <authorList>
            <person name="Zhao G."/>
            <person name="Zou C."/>
            <person name="Li K."/>
            <person name="Wang K."/>
            <person name="Li T."/>
            <person name="Gao L."/>
            <person name="Zhang X."/>
            <person name="Wang H."/>
            <person name="Yang Z."/>
            <person name="Liu X."/>
            <person name="Jiang W."/>
            <person name="Mao L."/>
            <person name="Kong X."/>
            <person name="Jiao Y."/>
            <person name="Jia J."/>
        </authorList>
    </citation>
    <scope>NUCLEOTIDE SEQUENCE [LARGE SCALE GENOMIC DNA]</scope>
    <source>
        <strain evidence="13">cv. AL8/78</strain>
    </source>
</reference>
<keyword evidence="13" id="KW-1185">Reference proteome</keyword>
<dbReference type="PANTHER" id="PTHR10721:SF1">
    <property type="entry name" value="MITOCHONDRIAL IMPORT INNER MEMBRANE TRANSLOCASE SUBUNIT TIM44"/>
    <property type="match status" value="1"/>
</dbReference>
<dbReference type="Pfam" id="PF04280">
    <property type="entry name" value="Tim44"/>
    <property type="match status" value="1"/>
</dbReference>
<name>A0A453B1B9_AEGTS</name>
<keyword evidence="3" id="KW-0999">Mitochondrion inner membrane</keyword>
<evidence type="ECO:0000256" key="1">
    <source>
        <dbReference type="ARBA" id="ARBA00004273"/>
    </source>
</evidence>
<keyword evidence="6" id="KW-0496">Mitochondrion</keyword>
<dbReference type="SMART" id="SM00978">
    <property type="entry name" value="Tim44"/>
    <property type="match status" value="1"/>
</dbReference>
<dbReference type="InterPro" id="IPR007379">
    <property type="entry name" value="Tim44-like_dom"/>
</dbReference>
<evidence type="ECO:0000256" key="4">
    <source>
        <dbReference type="ARBA" id="ARBA00022946"/>
    </source>
</evidence>
<feature type="compositionally biased region" description="Low complexity" evidence="10">
    <location>
        <begin position="36"/>
        <end position="52"/>
    </location>
</feature>
<comment type="function">
    <text evidence="8">Essential component of the PAM complex, a complex required for the translocation of transit peptide-containing proteins from the inner membrane into the mitochondrial matrix in an ATP-dependent manner. Recruits mitochondrial HSP70 to drive protein translocation into the matrix using ATP as an energy source.</text>
</comment>
<proteinExistence type="inferred from homology"/>
<feature type="domain" description="Tim44-like" evidence="11">
    <location>
        <begin position="429"/>
        <end position="582"/>
    </location>
</feature>
<reference evidence="12" key="4">
    <citation type="submission" date="2019-03" db="UniProtKB">
        <authorList>
            <consortium name="EnsemblPlants"/>
        </authorList>
    </citation>
    <scope>IDENTIFICATION</scope>
</reference>
<sequence>QLSLFTIRSSLFLFSPSFKPSPSLFRLSPQTLAAAAAGASSQQRRASPSPARLPLHASPPPGSGPTSFCPLPASHTSGEPPPPLKGAAGILPVRRGDPLIASGMATSTLLRALRRPSSVAALRLATTANVQAVTGYRHLNNRNLSVFNEFSKQLKGEAKSNPEFQKSMKEFSEKLGVVKEDLKVRTQKTAETISKSVEDVMTEAEATSKKVTANVKEKMSAATEEVKESFGLGKEGTSSFRDGSHGTSNHGKTEASSHSDDKSQDATSAYMLFDKLRSTFSSASPVVSGAFAKLKDTRVSTLAKQGYEIVKDELSSSSSRKKKNHIRQAYSAAVEKSTRTDIVIVPTKKSVVGEKWEAIKNKMRGHPVYKRVNEYTKPVVTKVNEYTKPVVTKGQEVAEDVRERWETSDHPVVQKIQDINETIFEETATAASFREIRRRDPSFSLSDFIGDVQEMIKPVLTAYSKGDLKTLKKYCTKEILERCEGERKGYASQGMFFDHKILHISDADVRETKMLGSAPIILVMFRTQEIHCIRDKEGQVTEGGQDSIRTVYYQWAMQLMDSDELPEEESYYAVWRLREMHQLGVKALI</sequence>
<comment type="subunit">
    <text evidence="9">Probable component of the PAM complex at least composed of a mitochondrial HSP70 protein, TIMM44 and TIMM14. The complex interacts with the TIMM23 component of the TIM17:23 complex.</text>
</comment>
<dbReference type="GO" id="GO:0030150">
    <property type="term" value="P:protein import into mitochondrial matrix"/>
    <property type="evidence" value="ECO:0007669"/>
    <property type="project" value="TreeGrafter"/>
</dbReference>
<dbReference type="InterPro" id="IPR039544">
    <property type="entry name" value="Tim44-like"/>
</dbReference>
<evidence type="ECO:0000256" key="2">
    <source>
        <dbReference type="ARBA" id="ARBA00009597"/>
    </source>
</evidence>
<feature type="compositionally biased region" description="Basic and acidic residues" evidence="10">
    <location>
        <begin position="251"/>
        <end position="263"/>
    </location>
</feature>
<dbReference type="PANTHER" id="PTHR10721">
    <property type="entry name" value="MITOCHONDRIAL IMPORT INNER MEMBRANE TRANSLOCASE SUBUNIT TIM44"/>
    <property type="match status" value="1"/>
</dbReference>
<comment type="subcellular location">
    <subcellularLocation>
        <location evidence="1">Mitochondrion inner membrane</location>
    </subcellularLocation>
</comment>
<dbReference type="InterPro" id="IPR032710">
    <property type="entry name" value="NTF2-like_dom_sf"/>
</dbReference>
<dbReference type="Proteomes" id="UP000015105">
    <property type="component" value="Chromosome 2D"/>
</dbReference>
<evidence type="ECO:0000256" key="8">
    <source>
        <dbReference type="ARBA" id="ARBA00057148"/>
    </source>
</evidence>
<organism evidence="12 13">
    <name type="scientific">Aegilops tauschii subsp. strangulata</name>
    <name type="common">Goatgrass</name>
    <dbReference type="NCBI Taxonomy" id="200361"/>
    <lineage>
        <taxon>Eukaryota</taxon>
        <taxon>Viridiplantae</taxon>
        <taxon>Streptophyta</taxon>
        <taxon>Embryophyta</taxon>
        <taxon>Tracheophyta</taxon>
        <taxon>Spermatophyta</taxon>
        <taxon>Magnoliopsida</taxon>
        <taxon>Liliopsida</taxon>
        <taxon>Poales</taxon>
        <taxon>Poaceae</taxon>
        <taxon>BOP clade</taxon>
        <taxon>Pooideae</taxon>
        <taxon>Triticodae</taxon>
        <taxon>Triticeae</taxon>
        <taxon>Triticinae</taxon>
        <taxon>Aegilops</taxon>
    </lineage>
</organism>
<dbReference type="GO" id="GO:0006626">
    <property type="term" value="P:protein targeting to mitochondrion"/>
    <property type="evidence" value="ECO:0007669"/>
    <property type="project" value="UniProtKB-ARBA"/>
</dbReference>
<reference evidence="13" key="1">
    <citation type="journal article" date="2014" name="Science">
        <title>Ancient hybridizations among the ancestral genomes of bread wheat.</title>
        <authorList>
            <consortium name="International Wheat Genome Sequencing Consortium,"/>
            <person name="Marcussen T."/>
            <person name="Sandve S.R."/>
            <person name="Heier L."/>
            <person name="Spannagl M."/>
            <person name="Pfeifer M."/>
            <person name="Jakobsen K.S."/>
            <person name="Wulff B.B."/>
            <person name="Steuernagel B."/>
            <person name="Mayer K.F."/>
            <person name="Olsen O.A."/>
        </authorList>
    </citation>
    <scope>NUCLEOTIDE SEQUENCE [LARGE SCALE GENOMIC DNA]</scope>
    <source>
        <strain evidence="13">cv. AL8/78</strain>
    </source>
</reference>
<protein>
    <recommendedName>
        <fullName evidence="11">Tim44-like domain-containing protein</fullName>
    </recommendedName>
</protein>
<dbReference type="Gramene" id="AET2Gv20333600.1">
    <property type="protein sequence ID" value="AET2Gv20333600.1"/>
    <property type="gene ID" value="AET2Gv20333600"/>
</dbReference>
<evidence type="ECO:0000256" key="5">
    <source>
        <dbReference type="ARBA" id="ARBA00023054"/>
    </source>
</evidence>
<feature type="region of interest" description="Disordered" evidence="10">
    <location>
        <begin position="36"/>
        <end position="90"/>
    </location>
</feature>
<comment type="similarity">
    <text evidence="2">Belongs to the Tim44 family.</text>
</comment>
<dbReference type="GO" id="GO:0051087">
    <property type="term" value="F:protein-folding chaperone binding"/>
    <property type="evidence" value="ECO:0007669"/>
    <property type="project" value="TreeGrafter"/>
</dbReference>
<dbReference type="Gene3D" id="3.10.450.240">
    <property type="match status" value="1"/>
</dbReference>
<evidence type="ECO:0000259" key="11">
    <source>
        <dbReference type="SMART" id="SM00978"/>
    </source>
</evidence>
<evidence type="ECO:0000313" key="13">
    <source>
        <dbReference type="Proteomes" id="UP000015105"/>
    </source>
</evidence>
<keyword evidence="4" id="KW-0809">Transit peptide</keyword>
<dbReference type="SUPFAM" id="SSF54427">
    <property type="entry name" value="NTF2-like"/>
    <property type="match status" value="1"/>
</dbReference>
<evidence type="ECO:0000256" key="3">
    <source>
        <dbReference type="ARBA" id="ARBA00022792"/>
    </source>
</evidence>
<keyword evidence="5" id="KW-0175">Coiled coil</keyword>
<evidence type="ECO:0000256" key="6">
    <source>
        <dbReference type="ARBA" id="ARBA00023128"/>
    </source>
</evidence>
<dbReference type="EnsemblPlants" id="AET2Gv20333600.1">
    <property type="protein sequence ID" value="AET2Gv20333600.1"/>
    <property type="gene ID" value="AET2Gv20333600"/>
</dbReference>
<dbReference type="GO" id="GO:0015462">
    <property type="term" value="F:ABC-type protein transporter activity"/>
    <property type="evidence" value="ECO:0007669"/>
    <property type="project" value="UniProtKB-ARBA"/>
</dbReference>
<dbReference type="AlphaFoldDB" id="A0A453B1B9"/>
<evidence type="ECO:0000313" key="12">
    <source>
        <dbReference type="EnsemblPlants" id="AET2Gv20333600.1"/>
    </source>
</evidence>
<feature type="compositionally biased region" description="Polar residues" evidence="10">
    <location>
        <begin position="236"/>
        <end position="250"/>
    </location>
</feature>
<evidence type="ECO:0000256" key="7">
    <source>
        <dbReference type="ARBA" id="ARBA00023136"/>
    </source>
</evidence>
<accession>A0A453B1B9</accession>
<evidence type="ECO:0000256" key="9">
    <source>
        <dbReference type="ARBA" id="ARBA00063640"/>
    </source>
</evidence>
<evidence type="ECO:0000256" key="10">
    <source>
        <dbReference type="SAM" id="MobiDB-lite"/>
    </source>
</evidence>
<feature type="region of interest" description="Disordered" evidence="10">
    <location>
        <begin position="225"/>
        <end position="263"/>
    </location>
</feature>
<reference evidence="12" key="5">
    <citation type="journal article" date="2021" name="G3 (Bethesda)">
        <title>Aegilops tauschii genome assembly Aet v5.0 features greater sequence contiguity and improved annotation.</title>
        <authorList>
            <person name="Wang L."/>
            <person name="Zhu T."/>
            <person name="Rodriguez J.C."/>
            <person name="Deal K.R."/>
            <person name="Dubcovsky J."/>
            <person name="McGuire P.E."/>
            <person name="Lux T."/>
            <person name="Spannagl M."/>
            <person name="Mayer K.F.X."/>
            <person name="Baldrich P."/>
            <person name="Meyers B.C."/>
            <person name="Huo N."/>
            <person name="Gu Y.Q."/>
            <person name="Zhou H."/>
            <person name="Devos K.M."/>
            <person name="Bennetzen J.L."/>
            <person name="Unver T."/>
            <person name="Budak H."/>
            <person name="Gulick P.J."/>
            <person name="Galiba G."/>
            <person name="Kalapos B."/>
            <person name="Nelson D.R."/>
            <person name="Li P."/>
            <person name="You F.M."/>
            <person name="Luo M.C."/>
            <person name="Dvorak J."/>
        </authorList>
    </citation>
    <scope>NUCLEOTIDE SEQUENCE [LARGE SCALE GENOMIC DNA]</scope>
    <source>
        <strain evidence="12">cv. AL8/78</strain>
    </source>
</reference>
<keyword evidence="7" id="KW-0472">Membrane</keyword>
<dbReference type="FunFam" id="3.10.450.240:FF:000005">
    <property type="entry name" value="Mitochondrial import inner membrane translocase subunit TIM44-2"/>
    <property type="match status" value="1"/>
</dbReference>
<dbReference type="GO" id="GO:0005744">
    <property type="term" value="C:TIM23 mitochondrial import inner membrane translocase complex"/>
    <property type="evidence" value="ECO:0007669"/>
    <property type="project" value="UniProtKB-ARBA"/>
</dbReference>
<reference evidence="12" key="3">
    <citation type="journal article" date="2017" name="Nature">
        <title>Genome sequence of the progenitor of the wheat D genome Aegilops tauschii.</title>
        <authorList>
            <person name="Luo M.C."/>
            <person name="Gu Y.Q."/>
            <person name="Puiu D."/>
            <person name="Wang H."/>
            <person name="Twardziok S.O."/>
            <person name="Deal K.R."/>
            <person name="Huo N."/>
            <person name="Zhu T."/>
            <person name="Wang L."/>
            <person name="Wang Y."/>
            <person name="McGuire P.E."/>
            <person name="Liu S."/>
            <person name="Long H."/>
            <person name="Ramasamy R.K."/>
            <person name="Rodriguez J.C."/>
            <person name="Van S.L."/>
            <person name="Yuan L."/>
            <person name="Wang Z."/>
            <person name="Xia Z."/>
            <person name="Xiao L."/>
            <person name="Anderson O.D."/>
            <person name="Ouyang S."/>
            <person name="Liang Y."/>
            <person name="Zimin A.V."/>
            <person name="Pertea G."/>
            <person name="Qi P."/>
            <person name="Bennetzen J.L."/>
            <person name="Dai X."/>
            <person name="Dawson M.W."/>
            <person name="Muller H.G."/>
            <person name="Kugler K."/>
            <person name="Rivarola-Duarte L."/>
            <person name="Spannagl M."/>
            <person name="Mayer K.F.X."/>
            <person name="Lu F.H."/>
            <person name="Bevan M.W."/>
            <person name="Leroy P."/>
            <person name="Li P."/>
            <person name="You F.M."/>
            <person name="Sun Q."/>
            <person name="Liu Z."/>
            <person name="Lyons E."/>
            <person name="Wicker T."/>
            <person name="Salzberg S.L."/>
            <person name="Devos K.M."/>
            <person name="Dvorak J."/>
        </authorList>
    </citation>
    <scope>NUCLEOTIDE SEQUENCE [LARGE SCALE GENOMIC DNA]</scope>
    <source>
        <strain evidence="12">cv. AL8/78</strain>
    </source>
</reference>
<dbReference type="STRING" id="200361.A0A453B1B9"/>